<feature type="compositionally biased region" description="Acidic residues" evidence="7">
    <location>
        <begin position="271"/>
        <end position="296"/>
    </location>
</feature>
<keyword evidence="2 6" id="KW-0812">Transmembrane</keyword>
<evidence type="ECO:0000256" key="5">
    <source>
        <dbReference type="ARBA" id="ARBA00023136"/>
    </source>
</evidence>
<feature type="region of interest" description="Disordered" evidence="7">
    <location>
        <begin position="1"/>
        <end position="171"/>
    </location>
</feature>
<feature type="compositionally biased region" description="Basic residues" evidence="7">
    <location>
        <begin position="618"/>
        <end position="630"/>
    </location>
</feature>
<keyword evidence="5 6" id="KW-0472">Membrane</keyword>
<reference evidence="9 10" key="1">
    <citation type="journal article" date="2021" name="Commun. Biol.">
        <title>The genome of Shorea leprosula (Dipterocarpaceae) highlights the ecological relevance of drought in aseasonal tropical rainforests.</title>
        <authorList>
            <person name="Ng K.K.S."/>
            <person name="Kobayashi M.J."/>
            <person name="Fawcett J.A."/>
            <person name="Hatakeyama M."/>
            <person name="Paape T."/>
            <person name="Ng C.H."/>
            <person name="Ang C.C."/>
            <person name="Tnah L.H."/>
            <person name="Lee C.T."/>
            <person name="Nishiyama T."/>
            <person name="Sese J."/>
            <person name="O'Brien M.J."/>
            <person name="Copetti D."/>
            <person name="Mohd Noor M.I."/>
            <person name="Ong R.C."/>
            <person name="Putra M."/>
            <person name="Sireger I.Z."/>
            <person name="Indrioko S."/>
            <person name="Kosugi Y."/>
            <person name="Izuno A."/>
            <person name="Isagi Y."/>
            <person name="Lee S.L."/>
            <person name="Shimizu K.K."/>
        </authorList>
    </citation>
    <scope>NUCLEOTIDE SEQUENCE [LARGE SCALE GENOMIC DNA]</scope>
    <source>
        <strain evidence="9">214</strain>
    </source>
</reference>
<feature type="transmembrane region" description="Helical" evidence="6">
    <location>
        <begin position="400"/>
        <end position="416"/>
    </location>
</feature>
<feature type="region of interest" description="Disordered" evidence="7">
    <location>
        <begin position="356"/>
        <end position="380"/>
    </location>
</feature>
<gene>
    <name evidence="9" type="ORF">SLEP1_g1637</name>
</gene>
<feature type="transmembrane region" description="Helical" evidence="6">
    <location>
        <begin position="497"/>
        <end position="517"/>
    </location>
</feature>
<accession>A0AAV5HK56</accession>
<dbReference type="EMBL" id="BPVZ01000002">
    <property type="protein sequence ID" value="GKU87195.1"/>
    <property type="molecule type" value="Genomic_DNA"/>
</dbReference>
<dbReference type="InterPro" id="IPR044647">
    <property type="entry name" value="RTNLB17/18/21"/>
</dbReference>
<feature type="region of interest" description="Disordered" evidence="7">
    <location>
        <begin position="603"/>
        <end position="633"/>
    </location>
</feature>
<keyword evidence="3 6" id="KW-0256">Endoplasmic reticulum</keyword>
<protein>
    <recommendedName>
        <fullName evidence="6">Reticulon-like protein</fullName>
    </recommendedName>
</protein>
<keyword evidence="10" id="KW-1185">Reference proteome</keyword>
<evidence type="ECO:0000259" key="8">
    <source>
        <dbReference type="PROSITE" id="PS50845"/>
    </source>
</evidence>
<proteinExistence type="predicted"/>
<feature type="domain" description="Reticulon" evidence="8">
    <location>
        <begin position="388"/>
        <end position="538"/>
    </location>
</feature>
<keyword evidence="4 6" id="KW-1133">Transmembrane helix</keyword>
<evidence type="ECO:0000256" key="3">
    <source>
        <dbReference type="ARBA" id="ARBA00022824"/>
    </source>
</evidence>
<dbReference type="PANTHER" id="PTHR46626:SF1">
    <property type="entry name" value="RETICULON-LIKE PROTEIN B21"/>
    <property type="match status" value="1"/>
</dbReference>
<dbReference type="PANTHER" id="PTHR46626">
    <property type="entry name" value="RETICULON-LIKE PROTEIN B17"/>
    <property type="match status" value="1"/>
</dbReference>
<feature type="transmembrane region" description="Helical" evidence="6">
    <location>
        <begin position="569"/>
        <end position="593"/>
    </location>
</feature>
<evidence type="ECO:0000313" key="9">
    <source>
        <dbReference type="EMBL" id="GKU87195.1"/>
    </source>
</evidence>
<name>A0AAV5HK56_9ROSI</name>
<dbReference type="Proteomes" id="UP001054252">
    <property type="component" value="Unassembled WGS sequence"/>
</dbReference>
<dbReference type="Pfam" id="PF02453">
    <property type="entry name" value="Reticulon"/>
    <property type="match status" value="1"/>
</dbReference>
<comment type="subcellular location">
    <subcellularLocation>
        <location evidence="1 6">Endoplasmic reticulum membrane</location>
        <topology evidence="1 6">Multi-pass membrane protein</topology>
    </subcellularLocation>
</comment>
<feature type="transmembrane region" description="Helical" evidence="6">
    <location>
        <begin position="422"/>
        <end position="442"/>
    </location>
</feature>
<feature type="compositionally biased region" description="Polar residues" evidence="7">
    <location>
        <begin position="42"/>
        <end position="63"/>
    </location>
</feature>
<feature type="compositionally biased region" description="Basic and acidic residues" evidence="7">
    <location>
        <begin position="78"/>
        <end position="87"/>
    </location>
</feature>
<dbReference type="AlphaFoldDB" id="A0AAV5HK56"/>
<comment type="caution">
    <text evidence="9">The sequence shown here is derived from an EMBL/GenBank/DDBJ whole genome shotgun (WGS) entry which is preliminary data.</text>
</comment>
<feature type="compositionally biased region" description="Basic and acidic residues" evidence="7">
    <location>
        <begin position="136"/>
        <end position="165"/>
    </location>
</feature>
<dbReference type="InterPro" id="IPR003388">
    <property type="entry name" value="Reticulon"/>
</dbReference>
<evidence type="ECO:0000256" key="2">
    <source>
        <dbReference type="ARBA" id="ARBA00022692"/>
    </source>
</evidence>
<feature type="compositionally biased region" description="Acidic residues" evidence="7">
    <location>
        <begin position="603"/>
        <end position="613"/>
    </location>
</feature>
<feature type="compositionally biased region" description="Low complexity" evidence="7">
    <location>
        <begin position="12"/>
        <end position="21"/>
    </location>
</feature>
<evidence type="ECO:0000256" key="7">
    <source>
        <dbReference type="SAM" id="MobiDB-lite"/>
    </source>
</evidence>
<dbReference type="GO" id="GO:0005789">
    <property type="term" value="C:endoplasmic reticulum membrane"/>
    <property type="evidence" value="ECO:0007669"/>
    <property type="project" value="UniProtKB-SubCell"/>
</dbReference>
<evidence type="ECO:0000256" key="1">
    <source>
        <dbReference type="ARBA" id="ARBA00004477"/>
    </source>
</evidence>
<dbReference type="PROSITE" id="PS50845">
    <property type="entry name" value="RETICULON"/>
    <property type="match status" value="1"/>
</dbReference>
<sequence length="647" mass="71666">MDLGSGRRRGGVRSSVVAGSVWESRMKSDQVKGGIKVFPNAEENQSSQDENGGNGKTLNSKKGQTIGGVAGNGKRKTWKSDSLEGAEKNPIPIARGKNEPSQSPQQPPPKSPISVTKELSVSVDGVKKSPVQVKKGRSEGSKELSKSVDGIEKSPNKIRKLRSEIPKGSAELSKEIVESGVKGSAELAQEIVESGEVVKCDSVENKEKSDLIKVADESSNDQGSNSVLGDQENENDGSVEATEKNGSEENCEEFGVCEEKVISSTVRNTDADGDGDAQFNEGEEEEEEEVEVEEEVEEEEIEVEVAKKQIVIKEMNVPEQKPKPIVNEVKKFNQFNNRSTPFSSTVNMQPPPAVKRATPIYTNPPSKPSHSSHDHQSFPQSHNKLQNLVDLVMWRDVSKSAFVFGIGTFIIVSSSYTKDLNISFISVISYLGLVYLATIFLYRSIICRGVLEIDETNCVLGEEEAVWILKLFLPYLNEFLLKLRALFSGDPATTMKLAVLLFVLARCGSSITIWKMAKLGFFGVFTVPKVCSSYAHQLTAFGKFWIRRFRDAWNSCTHKKAVAMGIFTLVWNLSSTIARIWAAFVLFVALRYYQQRMLEERGEEDADPGEETQETLQRRNRHPRGPRHGLRPTVLEANLPNKLKKGF</sequence>
<organism evidence="9 10">
    <name type="scientific">Rubroshorea leprosula</name>
    <dbReference type="NCBI Taxonomy" id="152421"/>
    <lineage>
        <taxon>Eukaryota</taxon>
        <taxon>Viridiplantae</taxon>
        <taxon>Streptophyta</taxon>
        <taxon>Embryophyta</taxon>
        <taxon>Tracheophyta</taxon>
        <taxon>Spermatophyta</taxon>
        <taxon>Magnoliopsida</taxon>
        <taxon>eudicotyledons</taxon>
        <taxon>Gunneridae</taxon>
        <taxon>Pentapetalae</taxon>
        <taxon>rosids</taxon>
        <taxon>malvids</taxon>
        <taxon>Malvales</taxon>
        <taxon>Dipterocarpaceae</taxon>
        <taxon>Rubroshorea</taxon>
    </lineage>
</organism>
<evidence type="ECO:0000313" key="10">
    <source>
        <dbReference type="Proteomes" id="UP001054252"/>
    </source>
</evidence>
<feature type="region of interest" description="Disordered" evidence="7">
    <location>
        <begin position="210"/>
        <end position="296"/>
    </location>
</feature>
<evidence type="ECO:0000256" key="6">
    <source>
        <dbReference type="RuleBase" id="RU363132"/>
    </source>
</evidence>
<feature type="compositionally biased region" description="Basic residues" evidence="7">
    <location>
        <begin position="1"/>
        <end position="11"/>
    </location>
</feature>
<evidence type="ECO:0000256" key="4">
    <source>
        <dbReference type="ARBA" id="ARBA00022989"/>
    </source>
</evidence>